<gene>
    <name evidence="1" type="ORF">EVA_14808</name>
</gene>
<sequence>MKQYIKTVAMTLVAGLGLVACNENEDFDKYQVTYPSEMPVGYFATENAPNSEYNYGVVIRTSETDTVFQVIREGKSGYYARTIASTGSVSYDSKLGMVKASCPADENYHEQDVEFFLAYTADCKNLMLSYKEGNKMNNAILSKSSALPPVAGNWACEKEGLSISVELLTDSVFNEAHEFKGWKANMSLNGAEAVPFAYNLEGENGGKFDFNGIQGTFKYDANYNLVVTAIGQDFVCMRSASKPEPEIFTEIGYGKVAHGLQVIQGGGVFNDQYEAAWSQSEKDPNRYLISPWLDNGNGVVVVINPANKMVSFEKTTTGRIHPEFGEIFSDDASSMISFGSGEDPRIFDGKLVNLFVIYSCAQGSFGITWDSFTLMGGLTAADAKTFSYSNGKVTEVK</sequence>
<protein>
    <recommendedName>
        <fullName evidence="2">Lipoprotein</fullName>
    </recommendedName>
</protein>
<accession>J9G5M3</accession>
<proteinExistence type="predicted"/>
<evidence type="ECO:0008006" key="2">
    <source>
        <dbReference type="Google" id="ProtNLM"/>
    </source>
</evidence>
<organism evidence="1">
    <name type="scientific">gut metagenome</name>
    <dbReference type="NCBI Taxonomy" id="749906"/>
    <lineage>
        <taxon>unclassified sequences</taxon>
        <taxon>metagenomes</taxon>
        <taxon>organismal metagenomes</taxon>
    </lineage>
</organism>
<evidence type="ECO:0000313" key="1">
    <source>
        <dbReference type="EMBL" id="EJW97087.1"/>
    </source>
</evidence>
<name>J9G5M3_9ZZZZ</name>
<reference evidence="1" key="1">
    <citation type="journal article" date="2012" name="PLoS ONE">
        <title>Gene sets for utilization of primary and secondary nutrition supplies in the distal gut of endangered iberian lynx.</title>
        <authorList>
            <person name="Alcaide M."/>
            <person name="Messina E."/>
            <person name="Richter M."/>
            <person name="Bargiela R."/>
            <person name="Peplies J."/>
            <person name="Huws S.A."/>
            <person name="Newbold C.J."/>
            <person name="Golyshin P.N."/>
            <person name="Simon M.A."/>
            <person name="Lopez G."/>
            <person name="Yakimov M.M."/>
            <person name="Ferrer M."/>
        </authorList>
    </citation>
    <scope>NUCLEOTIDE SEQUENCE</scope>
</reference>
<dbReference type="AlphaFoldDB" id="J9G5M3"/>
<dbReference type="EMBL" id="AMCI01004950">
    <property type="protein sequence ID" value="EJW97087.1"/>
    <property type="molecule type" value="Genomic_DNA"/>
</dbReference>
<dbReference type="PROSITE" id="PS51257">
    <property type="entry name" value="PROKAR_LIPOPROTEIN"/>
    <property type="match status" value="1"/>
</dbReference>
<comment type="caution">
    <text evidence="1">The sequence shown here is derived from an EMBL/GenBank/DDBJ whole genome shotgun (WGS) entry which is preliminary data.</text>
</comment>